<feature type="compositionally biased region" description="Basic and acidic residues" evidence="2">
    <location>
        <begin position="458"/>
        <end position="469"/>
    </location>
</feature>
<feature type="coiled-coil region" evidence="1">
    <location>
        <begin position="331"/>
        <end position="379"/>
    </location>
</feature>
<evidence type="ECO:0000313" key="4">
    <source>
        <dbReference type="Proteomes" id="UP001189429"/>
    </source>
</evidence>
<comment type="caution">
    <text evidence="3">The sequence shown here is derived from an EMBL/GenBank/DDBJ whole genome shotgun (WGS) entry which is preliminary data.</text>
</comment>
<name>A0ABN9UN47_9DINO</name>
<gene>
    <name evidence="3" type="ORF">PCOR1329_LOCUS49654</name>
</gene>
<evidence type="ECO:0000256" key="1">
    <source>
        <dbReference type="SAM" id="Coils"/>
    </source>
</evidence>
<feature type="compositionally biased region" description="Basic and acidic residues" evidence="2">
    <location>
        <begin position="190"/>
        <end position="233"/>
    </location>
</feature>
<feature type="region of interest" description="Disordered" evidence="2">
    <location>
        <begin position="1"/>
        <end position="113"/>
    </location>
</feature>
<proteinExistence type="predicted"/>
<evidence type="ECO:0000256" key="2">
    <source>
        <dbReference type="SAM" id="MobiDB-lite"/>
    </source>
</evidence>
<feature type="region of interest" description="Disordered" evidence="2">
    <location>
        <begin position="190"/>
        <end position="256"/>
    </location>
</feature>
<evidence type="ECO:0000313" key="3">
    <source>
        <dbReference type="EMBL" id="CAK0860785.1"/>
    </source>
</evidence>
<organism evidence="3 4">
    <name type="scientific">Prorocentrum cordatum</name>
    <dbReference type="NCBI Taxonomy" id="2364126"/>
    <lineage>
        <taxon>Eukaryota</taxon>
        <taxon>Sar</taxon>
        <taxon>Alveolata</taxon>
        <taxon>Dinophyceae</taxon>
        <taxon>Prorocentrales</taxon>
        <taxon>Prorocentraceae</taxon>
        <taxon>Prorocentrum</taxon>
    </lineage>
</organism>
<feature type="region of interest" description="Disordered" evidence="2">
    <location>
        <begin position="454"/>
        <end position="501"/>
    </location>
</feature>
<feature type="compositionally biased region" description="Low complexity" evidence="2">
    <location>
        <begin position="16"/>
        <end position="37"/>
    </location>
</feature>
<feature type="compositionally biased region" description="Basic and acidic residues" evidence="2">
    <location>
        <begin position="242"/>
        <end position="256"/>
    </location>
</feature>
<evidence type="ECO:0008006" key="5">
    <source>
        <dbReference type="Google" id="ProtNLM"/>
    </source>
</evidence>
<accession>A0ABN9UN47</accession>
<dbReference type="EMBL" id="CAUYUJ010016012">
    <property type="protein sequence ID" value="CAK0860785.1"/>
    <property type="molecule type" value="Genomic_DNA"/>
</dbReference>
<dbReference type="Proteomes" id="UP001189429">
    <property type="component" value="Unassembled WGS sequence"/>
</dbReference>
<keyword evidence="1" id="KW-0175">Coiled coil</keyword>
<reference evidence="3" key="1">
    <citation type="submission" date="2023-10" db="EMBL/GenBank/DDBJ databases">
        <authorList>
            <person name="Chen Y."/>
            <person name="Shah S."/>
            <person name="Dougan E. K."/>
            <person name="Thang M."/>
            <person name="Chan C."/>
        </authorList>
    </citation>
    <scope>NUCLEOTIDE SEQUENCE [LARGE SCALE GENOMIC DNA]</scope>
</reference>
<sequence>MAQTAARELEWHTPCSAAAPRTRMPSRSSSSTPATSTGAGRPFRARSWCRRLGTREVNPEGPKTAQTYSRCAEEGTLSVVEGLRHGGGPSSPSEVVVPQTRDTRDPSPLGLASARPRSTFYRKLKAAVTWTRPQDPPAKLALERERARLQELLCSFARRVVAGRPCTYLRARLDGTLERAWAPVEQLEKLKESKSRSAEEARLQVEELERFLPPSARERDHEPGGGPDQERPRASSRTRQTIRQEHQQKELKREEQEVKQLIGRVVTMKRSEATEAMRFLGYEQVPTDVPGIKSYKTRTKQRMFELGRLIIISRKAGKDDPQGFVREISCLKYMMSTCEKLNDQLAELKSKRDRCQEHIRNLSVKLGELQSDYKQSETDLYAWQAAIDELEELEDYMVGEDAPGARGFSTFIPTMQMGVQAIGEMIKVLIKKQQQTDHQMAMLIGHLTATSASASAEEYERAKSEEGAHGHQQPPIEVQASPTSIPAAQPDMPTPVADPGIEPTEVAEASLVDPDRDLLSDAHELGPLLSTVEIEDQRPCYSEEVQGLNCYAVVFGLQRFLIDTEQLVAKALEQDRLRFLVRMFKFAPRCLLTLLDVSLLHRRSWVSALAASFDWLVSFMDPDSVPGTGGLDEWLAALQMDPQRFRATIKTVIRRAREWWSDRHLLHLWDIRVHEALAGTPMDVDAVDVVTSYMCYECGQLFKPPPVRLGVLPAITLYPPKPLGLTLGH</sequence>
<protein>
    <recommendedName>
        <fullName evidence="5">Rab-GAP TBC domain-containing protein</fullName>
    </recommendedName>
</protein>
<keyword evidence="4" id="KW-1185">Reference proteome</keyword>